<dbReference type="SUPFAM" id="SSF50978">
    <property type="entry name" value="WD40 repeat-like"/>
    <property type="match status" value="1"/>
</dbReference>
<dbReference type="Proteomes" id="UP000800035">
    <property type="component" value="Unassembled WGS sequence"/>
</dbReference>
<protein>
    <recommendedName>
        <fullName evidence="4">F-box domain-containing protein</fullName>
    </recommendedName>
</protein>
<reference evidence="2" key="1">
    <citation type="journal article" date="2020" name="Stud. Mycol.">
        <title>101 Dothideomycetes genomes: a test case for predicting lifestyles and emergence of pathogens.</title>
        <authorList>
            <person name="Haridas S."/>
            <person name="Albert R."/>
            <person name="Binder M."/>
            <person name="Bloem J."/>
            <person name="Labutti K."/>
            <person name="Salamov A."/>
            <person name="Andreopoulos B."/>
            <person name="Baker S."/>
            <person name="Barry K."/>
            <person name="Bills G."/>
            <person name="Bluhm B."/>
            <person name="Cannon C."/>
            <person name="Castanera R."/>
            <person name="Culley D."/>
            <person name="Daum C."/>
            <person name="Ezra D."/>
            <person name="Gonzalez J."/>
            <person name="Henrissat B."/>
            <person name="Kuo A."/>
            <person name="Liang C."/>
            <person name="Lipzen A."/>
            <person name="Lutzoni F."/>
            <person name="Magnuson J."/>
            <person name="Mondo S."/>
            <person name="Nolan M."/>
            <person name="Ohm R."/>
            <person name="Pangilinan J."/>
            <person name="Park H.-J."/>
            <person name="Ramirez L."/>
            <person name="Alfaro M."/>
            <person name="Sun H."/>
            <person name="Tritt A."/>
            <person name="Yoshinaga Y."/>
            <person name="Zwiers L.-H."/>
            <person name="Turgeon B."/>
            <person name="Goodwin S."/>
            <person name="Spatafora J."/>
            <person name="Crous P."/>
            <person name="Grigoriev I."/>
        </authorList>
    </citation>
    <scope>NUCLEOTIDE SEQUENCE</scope>
    <source>
        <strain evidence="2">CBS 675.92</strain>
    </source>
</reference>
<feature type="region of interest" description="Disordered" evidence="1">
    <location>
        <begin position="614"/>
        <end position="663"/>
    </location>
</feature>
<feature type="region of interest" description="Disordered" evidence="1">
    <location>
        <begin position="493"/>
        <end position="513"/>
    </location>
</feature>
<dbReference type="InterPro" id="IPR036322">
    <property type="entry name" value="WD40_repeat_dom_sf"/>
</dbReference>
<keyword evidence="3" id="KW-1185">Reference proteome</keyword>
<gene>
    <name evidence="2" type="ORF">CC80DRAFT_481968</name>
</gene>
<feature type="compositionally biased region" description="Basic and acidic residues" evidence="1">
    <location>
        <begin position="614"/>
        <end position="634"/>
    </location>
</feature>
<evidence type="ECO:0000256" key="1">
    <source>
        <dbReference type="SAM" id="MobiDB-lite"/>
    </source>
</evidence>
<proteinExistence type="predicted"/>
<evidence type="ECO:0000313" key="3">
    <source>
        <dbReference type="Proteomes" id="UP000800035"/>
    </source>
</evidence>
<accession>A0A6A5TDT0</accession>
<dbReference type="AlphaFoldDB" id="A0A6A5TDT0"/>
<feature type="compositionally biased region" description="Basic residues" evidence="1">
    <location>
        <begin position="646"/>
        <end position="663"/>
    </location>
</feature>
<dbReference type="EMBL" id="ML977021">
    <property type="protein sequence ID" value="KAF1950935.1"/>
    <property type="molecule type" value="Genomic_DNA"/>
</dbReference>
<dbReference type="Gene3D" id="2.130.10.10">
    <property type="entry name" value="YVTN repeat-like/Quinoprotein amine dehydrogenase"/>
    <property type="match status" value="1"/>
</dbReference>
<organism evidence="2 3">
    <name type="scientific">Byssothecium circinans</name>
    <dbReference type="NCBI Taxonomy" id="147558"/>
    <lineage>
        <taxon>Eukaryota</taxon>
        <taxon>Fungi</taxon>
        <taxon>Dikarya</taxon>
        <taxon>Ascomycota</taxon>
        <taxon>Pezizomycotina</taxon>
        <taxon>Dothideomycetes</taxon>
        <taxon>Pleosporomycetidae</taxon>
        <taxon>Pleosporales</taxon>
        <taxon>Massarineae</taxon>
        <taxon>Massarinaceae</taxon>
        <taxon>Byssothecium</taxon>
    </lineage>
</organism>
<dbReference type="OrthoDB" id="1259151at2759"/>
<sequence length="663" mass="73590">MAALDVLPNELLSLVANHLDRPRDITNIALCSRRLNEFVKLDGWKAFLRGRFGVVDLDLDAKNSVHGLATLYRNWDRKAFIARYLEPSQHVTSLNSWESKRWRGPQGQTMGFQPSIDSYEEMHGAWTERREVLTWSAGTQLVLRIKDTGANTSTSLSEHGQECEGSELDVFKHSHSWYTYKISDSLEGRDDITALNLLRPHQKDPSVEHIVFGTASSQLCMLNVDLERRRTTEHFYEAGQKPVGSLSISSKSQPLMATTLGDSSLALYAIDEEDPNKNYSHPLSEVMPTISGSRTGRLWSCNFISNETVAVGLGPSPEPIQVYEITPTGYTAEPLRKFSLDSKYWAGTVDVPIQRHTSIYPIIPIPSNAEADSAVNHLFLSGGYDGIVRLHDMRSPHSFETLFWDVTNDSSIYSLACQGQQRFVVGSSMHSMLKVFDLRFPGSHAYHATSVTAKPQSKRQDYMYNAIVDRAGAGTASFSGGWNVFLNARNPIGQNGGRGQNGRPGPRREDSPVYSLSIPSATSLNLYAGLEGVVQNLTFVSVLDQHPDPLLALSATHSPDMGHIDLKDTYDPSGDVLNLGMYEQGTEEGLGMQLLIQDDISTALLENQQRKEFARHRGLDERWKDPSEDGERWARGQQPQGNSRRGGGRGRGRGRGRGGRGRG</sequence>
<dbReference type="InterPro" id="IPR015943">
    <property type="entry name" value="WD40/YVTN_repeat-like_dom_sf"/>
</dbReference>
<evidence type="ECO:0008006" key="4">
    <source>
        <dbReference type="Google" id="ProtNLM"/>
    </source>
</evidence>
<evidence type="ECO:0000313" key="2">
    <source>
        <dbReference type="EMBL" id="KAF1950935.1"/>
    </source>
</evidence>
<dbReference type="CDD" id="cd09917">
    <property type="entry name" value="F-box_SF"/>
    <property type="match status" value="1"/>
</dbReference>
<name>A0A6A5TDT0_9PLEO</name>